<evidence type="ECO:0000313" key="3">
    <source>
        <dbReference type="Proteomes" id="UP000020467"/>
    </source>
</evidence>
<evidence type="ECO:0000313" key="2">
    <source>
        <dbReference type="EMBL" id="EXF77614.1"/>
    </source>
</evidence>
<feature type="region of interest" description="Disordered" evidence="1">
    <location>
        <begin position="93"/>
        <end position="112"/>
    </location>
</feature>
<dbReference type="EMBL" id="JARH01000691">
    <property type="protein sequence ID" value="EXF77614.1"/>
    <property type="molecule type" value="Genomic_DNA"/>
</dbReference>
<evidence type="ECO:0000256" key="1">
    <source>
        <dbReference type="SAM" id="MobiDB-lite"/>
    </source>
</evidence>
<reference evidence="2 3" key="1">
    <citation type="submission" date="2014-02" db="EMBL/GenBank/DDBJ databases">
        <title>The genome sequence of Colletotrichum fioriniae PJ7.</title>
        <authorList>
            <person name="Baroncelli R."/>
            <person name="Thon M.R."/>
        </authorList>
    </citation>
    <scope>NUCLEOTIDE SEQUENCE [LARGE SCALE GENOMIC DNA]</scope>
    <source>
        <strain evidence="2 3">PJ7</strain>
    </source>
</reference>
<dbReference type="KEGG" id="cfj:CFIO01_03953"/>
<protein>
    <submittedName>
        <fullName evidence="2">Uncharacterized protein</fullName>
    </submittedName>
</protein>
<name>A0A010RIC1_9PEZI</name>
<keyword evidence="3" id="KW-1185">Reference proteome</keyword>
<comment type="caution">
    <text evidence="2">The sequence shown here is derived from an EMBL/GenBank/DDBJ whole genome shotgun (WGS) entry which is preliminary data.</text>
</comment>
<dbReference type="HOGENOM" id="CLU_2145667_0_0_1"/>
<dbReference type="OrthoDB" id="4804533at2759"/>
<accession>A0A010RIC1</accession>
<sequence length="112" mass="12713">MRLSLFTLFSYIASVLAGRYIVFLAPATNIDQFVDKLRVRDSDLRVITKWTGTTAGLYGVVIDSNVWNVWTLRKFREVRLAEEDRIVTLTPLPTADLPAEPEDTPFPLPGWS</sequence>
<dbReference type="AlphaFoldDB" id="A0A010RIC1"/>
<gene>
    <name evidence="2" type="ORF">CFIO01_03953</name>
</gene>
<proteinExistence type="predicted"/>
<organism evidence="2 3">
    <name type="scientific">Colletotrichum fioriniae PJ7</name>
    <dbReference type="NCBI Taxonomy" id="1445577"/>
    <lineage>
        <taxon>Eukaryota</taxon>
        <taxon>Fungi</taxon>
        <taxon>Dikarya</taxon>
        <taxon>Ascomycota</taxon>
        <taxon>Pezizomycotina</taxon>
        <taxon>Sordariomycetes</taxon>
        <taxon>Hypocreomycetidae</taxon>
        <taxon>Glomerellales</taxon>
        <taxon>Glomerellaceae</taxon>
        <taxon>Colletotrichum</taxon>
        <taxon>Colletotrichum acutatum species complex</taxon>
    </lineage>
</organism>
<dbReference type="Proteomes" id="UP000020467">
    <property type="component" value="Unassembled WGS sequence"/>
</dbReference>